<keyword evidence="4" id="KW-0238">DNA-binding</keyword>
<dbReference type="PROSITE" id="PS50930">
    <property type="entry name" value="HTH_LYTTR"/>
    <property type="match status" value="1"/>
</dbReference>
<dbReference type="Gene3D" id="3.40.50.2300">
    <property type="match status" value="1"/>
</dbReference>
<feature type="modified residue" description="4-aspartylphosphate" evidence="1">
    <location>
        <position position="55"/>
    </location>
</feature>
<dbReference type="PROSITE" id="PS50110">
    <property type="entry name" value="RESPONSE_REGULATORY"/>
    <property type="match status" value="1"/>
</dbReference>
<dbReference type="RefSeq" id="WP_117392480.1">
    <property type="nucleotide sequence ID" value="NZ_QWDC01000002.1"/>
</dbReference>
<dbReference type="InterPro" id="IPR046947">
    <property type="entry name" value="LytR-like"/>
</dbReference>
<comment type="caution">
    <text evidence="4">The sequence shown here is derived from an EMBL/GenBank/DDBJ whole genome shotgun (WGS) entry which is preliminary data.</text>
</comment>
<dbReference type="SMART" id="SM00850">
    <property type="entry name" value="LytTR"/>
    <property type="match status" value="1"/>
</dbReference>
<dbReference type="InterPro" id="IPR007492">
    <property type="entry name" value="LytTR_DNA-bd_dom"/>
</dbReference>
<sequence length="239" mass="27772">MSIRCLIIDDKPLAIDILADYTRKVPFLELIATTTNPIEGLSIIRDQHIDLVFLDIQMPELTGLQFMKIAGKQCKVILTTAYSEYALDGFEHDVIDYLLKPIAFDRFYRAAEKAQQVLDNNRINQSEEIYPADEQKHAEYLFIKAEHRIQKVNLRDILFIEGMQNYIVLHTSQGRVMSLQTMKKIEEQLPEREFVRVHRSYIVALRHINSIERSRITIGGQVIPIGDSYRDGFYARIDN</sequence>
<gene>
    <name evidence="4" type="ORF">D0C36_15350</name>
</gene>
<organism evidence="4 5">
    <name type="scientific">Mucilaginibacter conchicola</name>
    <dbReference type="NCBI Taxonomy" id="2303333"/>
    <lineage>
        <taxon>Bacteria</taxon>
        <taxon>Pseudomonadati</taxon>
        <taxon>Bacteroidota</taxon>
        <taxon>Sphingobacteriia</taxon>
        <taxon>Sphingobacteriales</taxon>
        <taxon>Sphingobacteriaceae</taxon>
        <taxon>Mucilaginibacter</taxon>
    </lineage>
</organism>
<protein>
    <submittedName>
        <fullName evidence="4">DNA-binding response regulator</fullName>
    </submittedName>
</protein>
<dbReference type="GO" id="GO:0000156">
    <property type="term" value="F:phosphorelay response regulator activity"/>
    <property type="evidence" value="ECO:0007669"/>
    <property type="project" value="InterPro"/>
</dbReference>
<evidence type="ECO:0000313" key="4">
    <source>
        <dbReference type="EMBL" id="RFZ92772.1"/>
    </source>
</evidence>
<proteinExistence type="predicted"/>
<dbReference type="GO" id="GO:0003677">
    <property type="term" value="F:DNA binding"/>
    <property type="evidence" value="ECO:0007669"/>
    <property type="project" value="UniProtKB-KW"/>
</dbReference>
<dbReference type="SUPFAM" id="SSF52172">
    <property type="entry name" value="CheY-like"/>
    <property type="match status" value="1"/>
</dbReference>
<dbReference type="PANTHER" id="PTHR37299">
    <property type="entry name" value="TRANSCRIPTIONAL REGULATOR-RELATED"/>
    <property type="match status" value="1"/>
</dbReference>
<dbReference type="InterPro" id="IPR011006">
    <property type="entry name" value="CheY-like_superfamily"/>
</dbReference>
<evidence type="ECO:0000256" key="1">
    <source>
        <dbReference type="PROSITE-ProRule" id="PRU00169"/>
    </source>
</evidence>
<dbReference type="InterPro" id="IPR001789">
    <property type="entry name" value="Sig_transdc_resp-reg_receiver"/>
</dbReference>
<dbReference type="SMART" id="SM00448">
    <property type="entry name" value="REC"/>
    <property type="match status" value="1"/>
</dbReference>
<evidence type="ECO:0000259" key="2">
    <source>
        <dbReference type="PROSITE" id="PS50110"/>
    </source>
</evidence>
<dbReference type="AlphaFoldDB" id="A0A372NUH6"/>
<dbReference type="Pfam" id="PF04397">
    <property type="entry name" value="LytTR"/>
    <property type="match status" value="1"/>
</dbReference>
<evidence type="ECO:0000313" key="5">
    <source>
        <dbReference type="Proteomes" id="UP000264217"/>
    </source>
</evidence>
<accession>A0A372NUH6</accession>
<dbReference type="EMBL" id="QWDC01000002">
    <property type="protein sequence ID" value="RFZ92772.1"/>
    <property type="molecule type" value="Genomic_DNA"/>
</dbReference>
<name>A0A372NUH6_9SPHI</name>
<dbReference type="Gene3D" id="2.40.50.1020">
    <property type="entry name" value="LytTr DNA-binding domain"/>
    <property type="match status" value="1"/>
</dbReference>
<feature type="domain" description="Response regulatory" evidence="2">
    <location>
        <begin position="4"/>
        <end position="115"/>
    </location>
</feature>
<keyword evidence="5" id="KW-1185">Reference proteome</keyword>
<reference evidence="4 5" key="1">
    <citation type="submission" date="2018-08" db="EMBL/GenBank/DDBJ databases">
        <title>Mucilaginibacter sp. MYSH2.</title>
        <authorList>
            <person name="Seo T."/>
        </authorList>
    </citation>
    <scope>NUCLEOTIDE SEQUENCE [LARGE SCALE GENOMIC DNA]</scope>
    <source>
        <strain evidence="4 5">MYSH2</strain>
    </source>
</reference>
<evidence type="ECO:0000259" key="3">
    <source>
        <dbReference type="PROSITE" id="PS50930"/>
    </source>
</evidence>
<dbReference type="OrthoDB" id="9787344at2"/>
<dbReference type="Proteomes" id="UP000264217">
    <property type="component" value="Unassembled WGS sequence"/>
</dbReference>
<keyword evidence="1" id="KW-0597">Phosphoprotein</keyword>
<dbReference type="PANTHER" id="PTHR37299:SF1">
    <property type="entry name" value="STAGE 0 SPORULATION PROTEIN A HOMOLOG"/>
    <property type="match status" value="1"/>
</dbReference>
<dbReference type="Pfam" id="PF00072">
    <property type="entry name" value="Response_reg"/>
    <property type="match status" value="1"/>
</dbReference>
<feature type="domain" description="HTH LytTR-type" evidence="3">
    <location>
        <begin position="141"/>
        <end position="213"/>
    </location>
</feature>